<name>A0ABP8MUB9_9BACT</name>
<evidence type="ECO:0008006" key="3">
    <source>
        <dbReference type="Google" id="ProtNLM"/>
    </source>
</evidence>
<dbReference type="InterPro" id="IPR043519">
    <property type="entry name" value="NT_sf"/>
</dbReference>
<keyword evidence="2" id="KW-1185">Reference proteome</keyword>
<dbReference type="Pfam" id="PF08843">
    <property type="entry name" value="AbiEii"/>
    <property type="match status" value="1"/>
</dbReference>
<protein>
    <recommendedName>
        <fullName evidence="3">Nucleotidyltransferase</fullName>
    </recommendedName>
</protein>
<organism evidence="1 2">
    <name type="scientific">Nibrella saemangeumensis</name>
    <dbReference type="NCBI Taxonomy" id="1084526"/>
    <lineage>
        <taxon>Bacteria</taxon>
        <taxon>Pseudomonadati</taxon>
        <taxon>Bacteroidota</taxon>
        <taxon>Cytophagia</taxon>
        <taxon>Cytophagales</taxon>
        <taxon>Spirosomataceae</taxon>
        <taxon>Nibrella</taxon>
    </lineage>
</organism>
<dbReference type="InterPro" id="IPR014942">
    <property type="entry name" value="AbiEii"/>
</dbReference>
<proteinExistence type="predicted"/>
<dbReference type="RefSeq" id="WP_345243206.1">
    <property type="nucleotide sequence ID" value="NZ_BAABHD010000024.1"/>
</dbReference>
<comment type="caution">
    <text evidence="1">The sequence shown here is derived from an EMBL/GenBank/DDBJ whole genome shotgun (WGS) entry which is preliminary data.</text>
</comment>
<dbReference type="Proteomes" id="UP001501175">
    <property type="component" value="Unassembled WGS sequence"/>
</dbReference>
<evidence type="ECO:0000313" key="2">
    <source>
        <dbReference type="Proteomes" id="UP001501175"/>
    </source>
</evidence>
<sequence length="174" mass="20682">MEELLQFVCQSLEKKHIPYMLSGSVAMSMYTIPRFTRDIDIIIVLPPDYLDAFAAIFSRNFYFHRPTVEEEVKRHGLFHVIDLSSGVKLDFIIRKPTEFRLAEFDRRQRRPVFGFDAWVVSAEDLVLSKLIWIQDGEIGLQKTDIENLLRDNPVDWEYIRFWSHRLNLKTYNLL</sequence>
<reference evidence="2" key="1">
    <citation type="journal article" date="2019" name="Int. J. Syst. Evol. Microbiol.">
        <title>The Global Catalogue of Microorganisms (GCM) 10K type strain sequencing project: providing services to taxonomists for standard genome sequencing and annotation.</title>
        <authorList>
            <consortium name="The Broad Institute Genomics Platform"/>
            <consortium name="The Broad Institute Genome Sequencing Center for Infectious Disease"/>
            <person name="Wu L."/>
            <person name="Ma J."/>
        </authorList>
    </citation>
    <scope>NUCLEOTIDE SEQUENCE [LARGE SCALE GENOMIC DNA]</scope>
    <source>
        <strain evidence="2">JCM 17927</strain>
    </source>
</reference>
<accession>A0ABP8MUB9</accession>
<dbReference type="Gene3D" id="3.30.460.40">
    <property type="match status" value="1"/>
</dbReference>
<evidence type="ECO:0000313" key="1">
    <source>
        <dbReference type="EMBL" id="GAA4454400.1"/>
    </source>
</evidence>
<dbReference type="SUPFAM" id="SSF81301">
    <property type="entry name" value="Nucleotidyltransferase"/>
    <property type="match status" value="1"/>
</dbReference>
<gene>
    <name evidence="1" type="ORF">GCM10023189_20790</name>
</gene>
<dbReference type="EMBL" id="BAABHD010000024">
    <property type="protein sequence ID" value="GAA4454400.1"/>
    <property type="molecule type" value="Genomic_DNA"/>
</dbReference>